<dbReference type="EMBL" id="JBHSDY010000003">
    <property type="protein sequence ID" value="MFC4297570.1"/>
    <property type="molecule type" value="Genomic_DNA"/>
</dbReference>
<evidence type="ECO:0000256" key="4">
    <source>
        <dbReference type="ARBA" id="ARBA00022692"/>
    </source>
</evidence>
<protein>
    <submittedName>
        <fullName evidence="10">Branched-chain amino acid ABC transporter permease</fullName>
    </submittedName>
</protein>
<feature type="transmembrane region" description="Helical" evidence="9">
    <location>
        <begin position="269"/>
        <end position="286"/>
    </location>
</feature>
<organism evidence="10 11">
    <name type="scientific">Castellaniella hirudinis</name>
    <dbReference type="NCBI Taxonomy" id="1144617"/>
    <lineage>
        <taxon>Bacteria</taxon>
        <taxon>Pseudomonadati</taxon>
        <taxon>Pseudomonadota</taxon>
        <taxon>Betaproteobacteria</taxon>
        <taxon>Burkholderiales</taxon>
        <taxon>Alcaligenaceae</taxon>
        <taxon>Castellaniella</taxon>
    </lineage>
</organism>
<sequence length="294" mass="30869">MNIEFFLELLVNGALTGLMYGMVALGIVLIYKSSGVLNFSQGALVMTAGYVTWLLTSFGLPIYLAAVLGMAVLFGFGLLIERLLLRTLVGQPIIMIVMLTLGLDIFLRGLIPGVLGTSPKHLDIGVGMAPLILGDVFINRVYLVGGMVALVLFALAALFFRTRLGTKLRAVSDDHVSSWSVGISVEHAVAVSWGLAGVCAVGAGTIWGTVQGVEWSLTALLFPAVAVVILGGIDSIPGALLGGLVVGVLGSVIPGYVDPLVGGSTRDVVTSVIILLTIMIRPYGMFGREDIERI</sequence>
<dbReference type="Proteomes" id="UP001595756">
    <property type="component" value="Unassembled WGS sequence"/>
</dbReference>
<feature type="transmembrane region" description="Helical" evidence="9">
    <location>
        <begin position="92"/>
        <end position="111"/>
    </location>
</feature>
<evidence type="ECO:0000256" key="8">
    <source>
        <dbReference type="ARBA" id="ARBA00037998"/>
    </source>
</evidence>
<keyword evidence="7 9" id="KW-0472">Membrane</keyword>
<evidence type="ECO:0000256" key="7">
    <source>
        <dbReference type="ARBA" id="ARBA00023136"/>
    </source>
</evidence>
<dbReference type="CDD" id="cd06582">
    <property type="entry name" value="TM_PBP1_LivH_like"/>
    <property type="match status" value="1"/>
</dbReference>
<feature type="transmembrane region" description="Helical" evidence="9">
    <location>
        <begin position="62"/>
        <end position="80"/>
    </location>
</feature>
<evidence type="ECO:0000313" key="10">
    <source>
        <dbReference type="EMBL" id="MFC4297570.1"/>
    </source>
</evidence>
<dbReference type="InterPro" id="IPR052157">
    <property type="entry name" value="BCAA_transport_permease"/>
</dbReference>
<dbReference type="RefSeq" id="WP_376812129.1">
    <property type="nucleotide sequence ID" value="NZ_JBHSDY010000003.1"/>
</dbReference>
<dbReference type="InterPro" id="IPR001851">
    <property type="entry name" value="ABC_transp_permease"/>
</dbReference>
<dbReference type="PANTHER" id="PTHR11795">
    <property type="entry name" value="BRANCHED-CHAIN AMINO ACID TRANSPORT SYSTEM PERMEASE PROTEIN LIVH"/>
    <property type="match status" value="1"/>
</dbReference>
<name>A0ABV8RW01_9BURK</name>
<dbReference type="Pfam" id="PF02653">
    <property type="entry name" value="BPD_transp_2"/>
    <property type="match status" value="1"/>
</dbReference>
<accession>A0ABV8RW01</accession>
<feature type="transmembrane region" description="Helical" evidence="9">
    <location>
        <begin position="240"/>
        <end position="257"/>
    </location>
</feature>
<keyword evidence="5" id="KW-0029">Amino-acid transport</keyword>
<reference evidence="11" key="1">
    <citation type="journal article" date="2019" name="Int. J. Syst. Evol. Microbiol.">
        <title>The Global Catalogue of Microorganisms (GCM) 10K type strain sequencing project: providing services to taxonomists for standard genome sequencing and annotation.</title>
        <authorList>
            <consortium name="The Broad Institute Genomics Platform"/>
            <consortium name="The Broad Institute Genome Sequencing Center for Infectious Disease"/>
            <person name="Wu L."/>
            <person name="Ma J."/>
        </authorList>
    </citation>
    <scope>NUCLEOTIDE SEQUENCE [LARGE SCALE GENOMIC DNA]</scope>
    <source>
        <strain evidence="11">CGMCC 1.19029</strain>
    </source>
</reference>
<comment type="similarity">
    <text evidence="8">Belongs to the binding-protein-dependent transport system permease family. LivHM subfamily.</text>
</comment>
<feature type="transmembrane region" description="Helical" evidence="9">
    <location>
        <begin position="188"/>
        <end position="209"/>
    </location>
</feature>
<evidence type="ECO:0000256" key="6">
    <source>
        <dbReference type="ARBA" id="ARBA00022989"/>
    </source>
</evidence>
<keyword evidence="4 9" id="KW-0812">Transmembrane</keyword>
<dbReference type="PANTHER" id="PTHR11795:SF451">
    <property type="entry name" value="ABC TRANSPORTER PERMEASE PROTEIN"/>
    <property type="match status" value="1"/>
</dbReference>
<evidence type="ECO:0000313" key="11">
    <source>
        <dbReference type="Proteomes" id="UP001595756"/>
    </source>
</evidence>
<keyword evidence="6 9" id="KW-1133">Transmembrane helix</keyword>
<evidence type="ECO:0000256" key="5">
    <source>
        <dbReference type="ARBA" id="ARBA00022970"/>
    </source>
</evidence>
<feature type="transmembrane region" description="Helical" evidence="9">
    <location>
        <begin position="141"/>
        <end position="160"/>
    </location>
</feature>
<keyword evidence="11" id="KW-1185">Reference proteome</keyword>
<keyword evidence="2" id="KW-0813">Transport</keyword>
<feature type="transmembrane region" description="Helical" evidence="9">
    <location>
        <begin position="6"/>
        <end position="29"/>
    </location>
</feature>
<evidence type="ECO:0000256" key="3">
    <source>
        <dbReference type="ARBA" id="ARBA00022475"/>
    </source>
</evidence>
<proteinExistence type="inferred from homology"/>
<comment type="subcellular location">
    <subcellularLocation>
        <location evidence="1">Cell membrane</location>
        <topology evidence="1">Multi-pass membrane protein</topology>
    </subcellularLocation>
</comment>
<evidence type="ECO:0000256" key="9">
    <source>
        <dbReference type="SAM" id="Phobius"/>
    </source>
</evidence>
<evidence type="ECO:0000256" key="2">
    <source>
        <dbReference type="ARBA" id="ARBA00022448"/>
    </source>
</evidence>
<feature type="transmembrane region" description="Helical" evidence="9">
    <location>
        <begin position="215"/>
        <end position="233"/>
    </location>
</feature>
<comment type="caution">
    <text evidence="10">The sequence shown here is derived from an EMBL/GenBank/DDBJ whole genome shotgun (WGS) entry which is preliminary data.</text>
</comment>
<keyword evidence="3" id="KW-1003">Cell membrane</keyword>
<gene>
    <name evidence="10" type="ORF">ACFO0J_05890</name>
</gene>
<evidence type="ECO:0000256" key="1">
    <source>
        <dbReference type="ARBA" id="ARBA00004651"/>
    </source>
</evidence>